<dbReference type="EMBL" id="BAAAZX010000002">
    <property type="protein sequence ID" value="GAA3978272.1"/>
    <property type="molecule type" value="Genomic_DNA"/>
</dbReference>
<evidence type="ECO:0000313" key="2">
    <source>
        <dbReference type="EMBL" id="GAA3978272.1"/>
    </source>
</evidence>
<name>A0ABP7Q914_9ACTN</name>
<feature type="compositionally biased region" description="Basic and acidic residues" evidence="1">
    <location>
        <begin position="1"/>
        <end position="10"/>
    </location>
</feature>
<sequence>MSDRGSDTVRDAPASATRRRRVGNGPYQAVSSASERPGATEYRPGRGSDRPVPVRESGGGGTVGRVTVVIPDSLEAVPEAWRRCGEWGGRRSGRLSPGRSGVPVVADRVSSCC</sequence>
<comment type="caution">
    <text evidence="2">The sequence shown here is derived from an EMBL/GenBank/DDBJ whole genome shotgun (WGS) entry which is preliminary data.</text>
</comment>
<gene>
    <name evidence="2" type="ORF">GCM10022232_07560</name>
</gene>
<reference evidence="3" key="1">
    <citation type="journal article" date="2019" name="Int. J. Syst. Evol. Microbiol.">
        <title>The Global Catalogue of Microorganisms (GCM) 10K type strain sequencing project: providing services to taxonomists for standard genome sequencing and annotation.</title>
        <authorList>
            <consortium name="The Broad Institute Genomics Platform"/>
            <consortium name="The Broad Institute Genome Sequencing Center for Infectious Disease"/>
            <person name="Wu L."/>
            <person name="Ma J."/>
        </authorList>
    </citation>
    <scope>NUCLEOTIDE SEQUENCE [LARGE SCALE GENOMIC DNA]</scope>
    <source>
        <strain evidence="3">JCM 16924</strain>
    </source>
</reference>
<evidence type="ECO:0000256" key="1">
    <source>
        <dbReference type="SAM" id="MobiDB-lite"/>
    </source>
</evidence>
<feature type="compositionally biased region" description="Basic and acidic residues" evidence="1">
    <location>
        <begin position="43"/>
        <end position="53"/>
    </location>
</feature>
<feature type="region of interest" description="Disordered" evidence="1">
    <location>
        <begin position="1"/>
        <end position="65"/>
    </location>
</feature>
<evidence type="ECO:0000313" key="3">
    <source>
        <dbReference type="Proteomes" id="UP001500456"/>
    </source>
</evidence>
<organism evidence="2 3">
    <name type="scientific">Streptomyces plumbiresistens</name>
    <dbReference type="NCBI Taxonomy" id="511811"/>
    <lineage>
        <taxon>Bacteria</taxon>
        <taxon>Bacillati</taxon>
        <taxon>Actinomycetota</taxon>
        <taxon>Actinomycetes</taxon>
        <taxon>Kitasatosporales</taxon>
        <taxon>Streptomycetaceae</taxon>
        <taxon>Streptomyces</taxon>
    </lineage>
</organism>
<feature type="region of interest" description="Disordered" evidence="1">
    <location>
        <begin position="86"/>
        <end position="106"/>
    </location>
</feature>
<accession>A0ABP7Q914</accession>
<dbReference type="Proteomes" id="UP001500456">
    <property type="component" value="Unassembled WGS sequence"/>
</dbReference>
<protein>
    <submittedName>
        <fullName evidence="2">Uncharacterized protein</fullName>
    </submittedName>
</protein>
<keyword evidence="3" id="KW-1185">Reference proteome</keyword>
<proteinExistence type="predicted"/>